<feature type="domain" description="EF-hand" evidence="2">
    <location>
        <begin position="34"/>
        <end position="69"/>
    </location>
</feature>
<evidence type="ECO:0000313" key="4">
    <source>
        <dbReference type="Proteomes" id="UP000785679"/>
    </source>
</evidence>
<name>A0A8J8NT53_HALGN</name>
<dbReference type="PROSITE" id="PS50222">
    <property type="entry name" value="EF_HAND_2"/>
    <property type="match status" value="2"/>
</dbReference>
<sequence>MLFLDCDRDGDGFVEKQEFPTLIDGYFNSKHMRAGQQEYDEYFRKLDNNNDGKISFEDYDVFIRIVYETEYLPALERELGRRKKK</sequence>
<organism evidence="3 4">
    <name type="scientific">Halteria grandinella</name>
    <dbReference type="NCBI Taxonomy" id="5974"/>
    <lineage>
        <taxon>Eukaryota</taxon>
        <taxon>Sar</taxon>
        <taxon>Alveolata</taxon>
        <taxon>Ciliophora</taxon>
        <taxon>Intramacronucleata</taxon>
        <taxon>Spirotrichea</taxon>
        <taxon>Stichotrichia</taxon>
        <taxon>Sporadotrichida</taxon>
        <taxon>Halteriidae</taxon>
        <taxon>Halteria</taxon>
    </lineage>
</organism>
<keyword evidence="1" id="KW-0106">Calcium</keyword>
<feature type="domain" description="EF-hand" evidence="2">
    <location>
        <begin position="1"/>
        <end position="29"/>
    </location>
</feature>
<dbReference type="Proteomes" id="UP000785679">
    <property type="component" value="Unassembled WGS sequence"/>
</dbReference>
<dbReference type="SUPFAM" id="SSF47473">
    <property type="entry name" value="EF-hand"/>
    <property type="match status" value="1"/>
</dbReference>
<dbReference type="PROSITE" id="PS00018">
    <property type="entry name" value="EF_HAND_1"/>
    <property type="match status" value="2"/>
</dbReference>
<dbReference type="Gene3D" id="1.10.238.10">
    <property type="entry name" value="EF-hand"/>
    <property type="match status" value="1"/>
</dbReference>
<evidence type="ECO:0000256" key="1">
    <source>
        <dbReference type="ARBA" id="ARBA00022837"/>
    </source>
</evidence>
<reference evidence="3" key="1">
    <citation type="submission" date="2019-06" db="EMBL/GenBank/DDBJ databases">
        <authorList>
            <person name="Zheng W."/>
        </authorList>
    </citation>
    <scope>NUCLEOTIDE SEQUENCE</scope>
    <source>
        <strain evidence="3">QDHG01</strain>
    </source>
</reference>
<keyword evidence="4" id="KW-1185">Reference proteome</keyword>
<dbReference type="EMBL" id="RRYP01006368">
    <property type="protein sequence ID" value="TNV81256.1"/>
    <property type="molecule type" value="Genomic_DNA"/>
</dbReference>
<dbReference type="AlphaFoldDB" id="A0A8J8NT53"/>
<evidence type="ECO:0000313" key="3">
    <source>
        <dbReference type="EMBL" id="TNV81256.1"/>
    </source>
</evidence>
<protein>
    <recommendedName>
        <fullName evidence="2">EF-hand domain-containing protein</fullName>
    </recommendedName>
</protein>
<dbReference type="SMART" id="SM00054">
    <property type="entry name" value="EFh"/>
    <property type="match status" value="2"/>
</dbReference>
<comment type="caution">
    <text evidence="3">The sequence shown here is derived from an EMBL/GenBank/DDBJ whole genome shotgun (WGS) entry which is preliminary data.</text>
</comment>
<proteinExistence type="predicted"/>
<evidence type="ECO:0000259" key="2">
    <source>
        <dbReference type="PROSITE" id="PS50222"/>
    </source>
</evidence>
<dbReference type="InterPro" id="IPR018247">
    <property type="entry name" value="EF_Hand_1_Ca_BS"/>
</dbReference>
<dbReference type="GO" id="GO:0005509">
    <property type="term" value="F:calcium ion binding"/>
    <property type="evidence" value="ECO:0007669"/>
    <property type="project" value="InterPro"/>
</dbReference>
<gene>
    <name evidence="3" type="ORF">FGO68_gene539</name>
</gene>
<dbReference type="OrthoDB" id="191686at2759"/>
<dbReference type="Pfam" id="PF13499">
    <property type="entry name" value="EF-hand_7"/>
    <property type="match status" value="1"/>
</dbReference>
<accession>A0A8J8NT53</accession>
<dbReference type="InterPro" id="IPR011992">
    <property type="entry name" value="EF-hand-dom_pair"/>
</dbReference>
<dbReference type="InterPro" id="IPR002048">
    <property type="entry name" value="EF_hand_dom"/>
</dbReference>